<dbReference type="Proteomes" id="UP000250870">
    <property type="component" value="Unassembled WGS sequence"/>
</dbReference>
<gene>
    <name evidence="3" type="ORF">CKY01_08200</name>
</gene>
<feature type="domain" description="HpcH/HpaI aldolase/citrate lyase" evidence="2">
    <location>
        <begin position="13"/>
        <end position="157"/>
    </location>
</feature>
<organism evidence="3 4">
    <name type="scientific">Photorhabdus laumondii subsp. clarkei</name>
    <dbReference type="NCBI Taxonomy" id="2029685"/>
    <lineage>
        <taxon>Bacteria</taxon>
        <taxon>Pseudomonadati</taxon>
        <taxon>Pseudomonadota</taxon>
        <taxon>Gammaproteobacteria</taxon>
        <taxon>Enterobacterales</taxon>
        <taxon>Morganellaceae</taxon>
        <taxon>Photorhabdus</taxon>
    </lineage>
</organism>
<dbReference type="InterPro" id="IPR015813">
    <property type="entry name" value="Pyrv/PenolPyrv_kinase-like_dom"/>
</dbReference>
<dbReference type="GO" id="GO:0046872">
    <property type="term" value="F:metal ion binding"/>
    <property type="evidence" value="ECO:0007669"/>
    <property type="project" value="UniProtKB-KW"/>
</dbReference>
<sequence length="281" mass="31696">MKSNNFNLMFITNNEELARYASKSGVNRIFVDLEINGKYERQGHLDTLISKHSINDIALIRNAITNSELLVRINPIFSGTEKEINDVIYSGADIIMLPMYKTAEEVEFCTKIINNRVKFIPLLETKAASQCLDKVVKIPGVSEIYIGLNDLHRDLGLNFMFEPLANGTIDHLVSIIKTANLPFGFGGIARLGEGILPAELILAEHARLGSSSVILSRTFHRRSESLGELEALMSLDKEINKILIKRNELTTRNSKQIQEDMYKVKKIINSIINRMHNEEVV</sequence>
<evidence type="ECO:0000313" key="3">
    <source>
        <dbReference type="EMBL" id="RAW91533.1"/>
    </source>
</evidence>
<evidence type="ECO:0000256" key="1">
    <source>
        <dbReference type="ARBA" id="ARBA00022723"/>
    </source>
</evidence>
<evidence type="ECO:0000313" key="4">
    <source>
        <dbReference type="Proteomes" id="UP000250870"/>
    </source>
</evidence>
<comment type="caution">
    <text evidence="3">The sequence shown here is derived from an EMBL/GenBank/DDBJ whole genome shotgun (WGS) entry which is preliminary data.</text>
</comment>
<evidence type="ECO:0000259" key="2">
    <source>
        <dbReference type="Pfam" id="PF03328"/>
    </source>
</evidence>
<dbReference type="GO" id="GO:0003824">
    <property type="term" value="F:catalytic activity"/>
    <property type="evidence" value="ECO:0007669"/>
    <property type="project" value="InterPro"/>
</dbReference>
<accession>A0A329VI38</accession>
<dbReference type="RefSeq" id="WP_113025358.1">
    <property type="nucleotide sequence ID" value="NZ_CAWNWQ010000008.1"/>
</dbReference>
<dbReference type="Gene3D" id="3.20.20.60">
    <property type="entry name" value="Phosphoenolpyruvate-binding domains"/>
    <property type="match status" value="2"/>
</dbReference>
<reference evidence="3 4" key="1">
    <citation type="journal article" date="2018" name="Int. J. Syst. Evol. Microbiol.">
        <title>Whole-genome-based revisit of Photorhabdus phylogeny: proposal for the elevation of most Photorhabdus subspecies to the species level and description of one novel species Photorhabdus bodei sp. nov., and one novel subspecies Photorhabdus laumondii subsp. clarkei subsp. nov.</title>
        <authorList>
            <person name="Machado R.A.R."/>
            <person name="Wuthrich D."/>
            <person name="Kuhnert P."/>
            <person name="Arce C.C.M."/>
            <person name="Thonen L."/>
            <person name="Ruiz C."/>
            <person name="Zhang X."/>
            <person name="Robert C.A.M."/>
            <person name="Karimi J."/>
            <person name="Kamali S."/>
            <person name="Ma J."/>
            <person name="Bruggmann R."/>
            <person name="Erb M."/>
        </authorList>
    </citation>
    <scope>NUCLEOTIDE SEQUENCE [LARGE SCALE GENOMIC DNA]</scope>
    <source>
        <strain evidence="3 4">BOJ-47</strain>
    </source>
</reference>
<name>A0A329VI38_9GAMM</name>
<dbReference type="AlphaFoldDB" id="A0A329VI38"/>
<dbReference type="SUPFAM" id="SSF51621">
    <property type="entry name" value="Phosphoenolpyruvate/pyruvate domain"/>
    <property type="match status" value="1"/>
</dbReference>
<dbReference type="InterPro" id="IPR040442">
    <property type="entry name" value="Pyrv_kinase-like_dom_sf"/>
</dbReference>
<dbReference type="Pfam" id="PF03328">
    <property type="entry name" value="HpcH_HpaI"/>
    <property type="match status" value="1"/>
</dbReference>
<keyword evidence="1" id="KW-0479">Metal-binding</keyword>
<dbReference type="InterPro" id="IPR005000">
    <property type="entry name" value="Aldolase/citrate-lyase_domain"/>
</dbReference>
<dbReference type="EMBL" id="NSCI01000008">
    <property type="protein sequence ID" value="RAW91533.1"/>
    <property type="molecule type" value="Genomic_DNA"/>
</dbReference>
<proteinExistence type="predicted"/>
<protein>
    <submittedName>
        <fullName evidence="3">Aldolase</fullName>
    </submittedName>
</protein>